<organism evidence="2 3">
    <name type="scientific">Thermoanaerobacterium thermosaccharolyticum</name>
    <name type="common">Clostridium thermosaccharolyticum</name>
    <dbReference type="NCBI Taxonomy" id="1517"/>
    <lineage>
        <taxon>Bacteria</taxon>
        <taxon>Bacillati</taxon>
        <taxon>Bacillota</taxon>
        <taxon>Clostridia</taxon>
        <taxon>Thermoanaerobacterales</taxon>
        <taxon>Thermoanaerobacteraceae</taxon>
        <taxon>Thermoanaerobacterium</taxon>
    </lineage>
</organism>
<proteinExistence type="predicted"/>
<gene>
    <name evidence="2" type="ORF">Thert_00590</name>
</gene>
<dbReference type="RefSeq" id="WP_094396843.1">
    <property type="nucleotide sequence ID" value="NZ_CP016893.1"/>
</dbReference>
<reference evidence="2 3" key="1">
    <citation type="submission" date="2016-08" db="EMBL/GenBank/DDBJ databases">
        <title>A novel genetic cassette of butanologenic Thermoanaerobacterium thermosaccharolyticum that directly convert cellulose to butanol.</title>
        <authorList>
            <person name="Li T."/>
            <person name="He J."/>
        </authorList>
    </citation>
    <scope>NUCLEOTIDE SEQUENCE [LARGE SCALE GENOMIC DNA]</scope>
    <source>
        <strain evidence="2 3">TG57</strain>
    </source>
</reference>
<evidence type="ECO:0000313" key="3">
    <source>
        <dbReference type="Proteomes" id="UP000214975"/>
    </source>
</evidence>
<name>A0A223HWC6_THETR</name>
<dbReference type="EMBL" id="CP016893">
    <property type="protein sequence ID" value="AST56768.1"/>
    <property type="molecule type" value="Genomic_DNA"/>
</dbReference>
<sequence>MFFPTAEVRNEERAKYIEKQKQRQELQRQQEEREAAARKAAEKTPHEKALDKLKEAEEIVNDILIGSPRNEEMIVNALKRICYVLDFCLNELKPEINPVDKRPKK</sequence>
<dbReference type="Proteomes" id="UP000214975">
    <property type="component" value="Chromosome"/>
</dbReference>
<feature type="region of interest" description="Disordered" evidence="1">
    <location>
        <begin position="18"/>
        <end position="48"/>
    </location>
</feature>
<evidence type="ECO:0000313" key="2">
    <source>
        <dbReference type="EMBL" id="AST56768.1"/>
    </source>
</evidence>
<protein>
    <submittedName>
        <fullName evidence="2">Uncharacterized protein</fullName>
    </submittedName>
</protein>
<accession>A0A223HWC6</accession>
<evidence type="ECO:0000256" key="1">
    <source>
        <dbReference type="SAM" id="MobiDB-lite"/>
    </source>
</evidence>
<dbReference type="AlphaFoldDB" id="A0A223HWC6"/>